<evidence type="ECO:0000256" key="2">
    <source>
        <dbReference type="ARBA" id="ARBA00013868"/>
    </source>
</evidence>
<keyword evidence="9" id="KW-0173">Coenzyme A biosynthesis</keyword>
<proteinExistence type="inferred from homology"/>
<dbReference type="Gene3D" id="3.40.50.620">
    <property type="entry name" value="HUPs"/>
    <property type="match status" value="1"/>
</dbReference>
<dbReference type="EMBL" id="UOFD01000009">
    <property type="protein sequence ID" value="VAW50241.1"/>
    <property type="molecule type" value="Genomic_DNA"/>
</dbReference>
<evidence type="ECO:0000313" key="12">
    <source>
        <dbReference type="EMBL" id="VAW50241.1"/>
    </source>
</evidence>
<sequence length="163" mass="17895">MTVVAVYPGTFDPITNGHSDLVQRAAGLFDKVIVGIAANPGKTPLFDLVQRVAMAEQVLSRFDNVEVCGFSDLLVHFVKAKNAKVILRGLRAVSDFEYEMQLASMNRHLEHSLETVFMTPSEETSFISASLVKEIALHGGDVSPFVHERIVEALNSAKHKISD</sequence>
<evidence type="ECO:0000256" key="9">
    <source>
        <dbReference type="ARBA" id="ARBA00022993"/>
    </source>
</evidence>
<keyword evidence="8" id="KW-0460">Magnesium</keyword>
<organism evidence="12">
    <name type="scientific">hydrothermal vent metagenome</name>
    <dbReference type="NCBI Taxonomy" id="652676"/>
    <lineage>
        <taxon>unclassified sequences</taxon>
        <taxon>metagenomes</taxon>
        <taxon>ecological metagenomes</taxon>
    </lineage>
</organism>
<dbReference type="GO" id="GO:0015937">
    <property type="term" value="P:coenzyme A biosynthetic process"/>
    <property type="evidence" value="ECO:0007669"/>
    <property type="project" value="UniProtKB-KW"/>
</dbReference>
<protein>
    <recommendedName>
        <fullName evidence="2">Phosphopantetheine adenylyltransferase</fullName>
        <ecNumber evidence="1">2.7.7.3</ecNumber>
    </recommendedName>
</protein>
<dbReference type="Pfam" id="PF01467">
    <property type="entry name" value="CTP_transf_like"/>
    <property type="match status" value="1"/>
</dbReference>
<dbReference type="EC" id="2.7.7.3" evidence="1"/>
<dbReference type="InterPro" id="IPR001980">
    <property type="entry name" value="PPAT"/>
</dbReference>
<dbReference type="PANTHER" id="PTHR21342:SF1">
    <property type="entry name" value="PHOSPHOPANTETHEINE ADENYLYLTRANSFERASE"/>
    <property type="match status" value="1"/>
</dbReference>
<keyword evidence="7" id="KW-0067">ATP-binding</keyword>
<dbReference type="NCBIfam" id="TIGR00125">
    <property type="entry name" value="cyt_tran_rel"/>
    <property type="match status" value="1"/>
</dbReference>
<dbReference type="PANTHER" id="PTHR21342">
    <property type="entry name" value="PHOSPHOPANTETHEINE ADENYLYLTRANSFERASE"/>
    <property type="match status" value="1"/>
</dbReference>
<evidence type="ECO:0000256" key="1">
    <source>
        <dbReference type="ARBA" id="ARBA00012392"/>
    </source>
</evidence>
<dbReference type="PRINTS" id="PR01020">
    <property type="entry name" value="LPSBIOSNTHSS"/>
</dbReference>
<name>A0A3B0W4N3_9ZZZZ</name>
<keyword evidence="6" id="KW-0547">Nucleotide-binding</keyword>
<evidence type="ECO:0000256" key="10">
    <source>
        <dbReference type="ARBA" id="ARBA00029346"/>
    </source>
</evidence>
<comment type="catalytic activity">
    <reaction evidence="10">
        <text>(R)-4'-phosphopantetheine + ATP + H(+) = 3'-dephospho-CoA + diphosphate</text>
        <dbReference type="Rhea" id="RHEA:19801"/>
        <dbReference type="ChEBI" id="CHEBI:15378"/>
        <dbReference type="ChEBI" id="CHEBI:30616"/>
        <dbReference type="ChEBI" id="CHEBI:33019"/>
        <dbReference type="ChEBI" id="CHEBI:57328"/>
        <dbReference type="ChEBI" id="CHEBI:61723"/>
        <dbReference type="EC" id="2.7.7.3"/>
    </reaction>
</comment>
<reference evidence="12" key="1">
    <citation type="submission" date="2018-06" db="EMBL/GenBank/DDBJ databases">
        <authorList>
            <person name="Zhirakovskaya E."/>
        </authorList>
    </citation>
    <scope>NUCLEOTIDE SEQUENCE</scope>
</reference>
<evidence type="ECO:0000256" key="6">
    <source>
        <dbReference type="ARBA" id="ARBA00022741"/>
    </source>
</evidence>
<keyword evidence="4 12" id="KW-0808">Transferase</keyword>
<accession>A0A3B0W4N3</accession>
<dbReference type="HAMAP" id="MF_00151">
    <property type="entry name" value="PPAT_bact"/>
    <property type="match status" value="1"/>
</dbReference>
<dbReference type="GO" id="GO:0004595">
    <property type="term" value="F:pantetheine-phosphate adenylyltransferase activity"/>
    <property type="evidence" value="ECO:0007669"/>
    <property type="project" value="UniProtKB-EC"/>
</dbReference>
<dbReference type="GO" id="GO:0005524">
    <property type="term" value="F:ATP binding"/>
    <property type="evidence" value="ECO:0007669"/>
    <property type="project" value="UniProtKB-KW"/>
</dbReference>
<keyword evidence="3" id="KW-0963">Cytoplasm</keyword>
<evidence type="ECO:0000256" key="8">
    <source>
        <dbReference type="ARBA" id="ARBA00022842"/>
    </source>
</evidence>
<evidence type="ECO:0000259" key="11">
    <source>
        <dbReference type="Pfam" id="PF01467"/>
    </source>
</evidence>
<evidence type="ECO:0000256" key="4">
    <source>
        <dbReference type="ARBA" id="ARBA00022679"/>
    </source>
</evidence>
<gene>
    <name evidence="12" type="ORF">MNBD_GAMMA06-1452</name>
</gene>
<dbReference type="SUPFAM" id="SSF52374">
    <property type="entry name" value="Nucleotidylyl transferase"/>
    <property type="match status" value="1"/>
</dbReference>
<evidence type="ECO:0000256" key="5">
    <source>
        <dbReference type="ARBA" id="ARBA00022695"/>
    </source>
</evidence>
<evidence type="ECO:0000256" key="7">
    <source>
        <dbReference type="ARBA" id="ARBA00022840"/>
    </source>
</evidence>
<feature type="domain" description="Cytidyltransferase-like" evidence="11">
    <location>
        <begin position="6"/>
        <end position="134"/>
    </location>
</feature>
<dbReference type="CDD" id="cd02163">
    <property type="entry name" value="PPAT"/>
    <property type="match status" value="1"/>
</dbReference>
<keyword evidence="5 12" id="KW-0548">Nucleotidyltransferase</keyword>
<dbReference type="AlphaFoldDB" id="A0A3B0W4N3"/>
<dbReference type="InterPro" id="IPR004821">
    <property type="entry name" value="Cyt_trans-like"/>
</dbReference>
<dbReference type="NCBIfam" id="TIGR01510">
    <property type="entry name" value="coaD_prev_kdtB"/>
    <property type="match status" value="1"/>
</dbReference>
<dbReference type="InterPro" id="IPR014729">
    <property type="entry name" value="Rossmann-like_a/b/a_fold"/>
</dbReference>
<evidence type="ECO:0000256" key="3">
    <source>
        <dbReference type="ARBA" id="ARBA00022490"/>
    </source>
</evidence>